<reference evidence="2" key="2">
    <citation type="journal article" date="2015" name="Fish Shellfish Immunol.">
        <title>Early steps in the European eel (Anguilla anguilla)-Vibrio vulnificus interaction in the gills: Role of the RtxA13 toxin.</title>
        <authorList>
            <person name="Callol A."/>
            <person name="Pajuelo D."/>
            <person name="Ebbesson L."/>
            <person name="Teles M."/>
            <person name="MacKenzie S."/>
            <person name="Amaro C."/>
        </authorList>
    </citation>
    <scope>NUCLEOTIDE SEQUENCE</scope>
</reference>
<feature type="region of interest" description="Disordered" evidence="1">
    <location>
        <begin position="1"/>
        <end position="21"/>
    </location>
</feature>
<name>A0A0E9UU13_ANGAN</name>
<sequence length="21" mass="2236">MCSKCGEGVGNVKKYGGIQNY</sequence>
<evidence type="ECO:0000256" key="1">
    <source>
        <dbReference type="SAM" id="MobiDB-lite"/>
    </source>
</evidence>
<proteinExistence type="predicted"/>
<dbReference type="EMBL" id="GBXM01039228">
    <property type="protein sequence ID" value="JAH69349.1"/>
    <property type="molecule type" value="Transcribed_RNA"/>
</dbReference>
<protein>
    <submittedName>
        <fullName evidence="2">Uncharacterized protein</fullName>
    </submittedName>
</protein>
<reference evidence="2" key="1">
    <citation type="submission" date="2014-11" db="EMBL/GenBank/DDBJ databases">
        <authorList>
            <person name="Amaro Gonzalez C."/>
        </authorList>
    </citation>
    <scope>NUCLEOTIDE SEQUENCE</scope>
</reference>
<evidence type="ECO:0000313" key="2">
    <source>
        <dbReference type="EMBL" id="JAH69349.1"/>
    </source>
</evidence>
<organism evidence="2">
    <name type="scientific">Anguilla anguilla</name>
    <name type="common">European freshwater eel</name>
    <name type="synonym">Muraena anguilla</name>
    <dbReference type="NCBI Taxonomy" id="7936"/>
    <lineage>
        <taxon>Eukaryota</taxon>
        <taxon>Metazoa</taxon>
        <taxon>Chordata</taxon>
        <taxon>Craniata</taxon>
        <taxon>Vertebrata</taxon>
        <taxon>Euteleostomi</taxon>
        <taxon>Actinopterygii</taxon>
        <taxon>Neopterygii</taxon>
        <taxon>Teleostei</taxon>
        <taxon>Anguilliformes</taxon>
        <taxon>Anguillidae</taxon>
        <taxon>Anguilla</taxon>
    </lineage>
</organism>
<accession>A0A0E9UU13</accession>
<dbReference type="AlphaFoldDB" id="A0A0E9UU13"/>